<dbReference type="RefSeq" id="WP_100345287.1">
    <property type="nucleotide sequence ID" value="NZ_PGFB01000004.1"/>
</dbReference>
<evidence type="ECO:0000256" key="2">
    <source>
        <dbReference type="ARBA" id="ARBA00022840"/>
    </source>
</evidence>
<keyword evidence="5" id="KW-0472">Membrane</keyword>
<feature type="domain" description="FtsK" evidence="6">
    <location>
        <begin position="383"/>
        <end position="568"/>
    </location>
</feature>
<dbReference type="InterPro" id="IPR050206">
    <property type="entry name" value="FtsK/SpoIIIE/SftA"/>
</dbReference>
<feature type="binding site" evidence="3">
    <location>
        <begin position="401"/>
        <end position="408"/>
    </location>
    <ligand>
        <name>ATP</name>
        <dbReference type="ChEBI" id="CHEBI:30616"/>
    </ligand>
</feature>
<gene>
    <name evidence="7" type="ORF">CLV54_2507</name>
</gene>
<dbReference type="OrthoDB" id="9807790at2"/>
<proteinExistence type="predicted"/>
<keyword evidence="5" id="KW-0812">Transmembrane</keyword>
<dbReference type="InterPro" id="IPR003593">
    <property type="entry name" value="AAA+_ATPase"/>
</dbReference>
<feature type="compositionally biased region" description="Basic and acidic residues" evidence="4">
    <location>
        <begin position="829"/>
        <end position="840"/>
    </location>
</feature>
<organism evidence="7 8">
    <name type="scientific">Compostimonas suwonensis</name>
    <dbReference type="NCBI Taxonomy" id="1048394"/>
    <lineage>
        <taxon>Bacteria</taxon>
        <taxon>Bacillati</taxon>
        <taxon>Actinomycetota</taxon>
        <taxon>Actinomycetes</taxon>
        <taxon>Micrococcales</taxon>
        <taxon>Microbacteriaceae</taxon>
        <taxon>Compostimonas</taxon>
    </lineage>
</organism>
<name>A0A2M9BUF2_9MICO</name>
<feature type="transmembrane region" description="Helical" evidence="5">
    <location>
        <begin position="26"/>
        <end position="44"/>
    </location>
</feature>
<dbReference type="PROSITE" id="PS50901">
    <property type="entry name" value="FTSK"/>
    <property type="match status" value="1"/>
</dbReference>
<dbReference type="PANTHER" id="PTHR22683">
    <property type="entry name" value="SPORULATION PROTEIN RELATED"/>
    <property type="match status" value="1"/>
</dbReference>
<comment type="caution">
    <text evidence="7">The sequence shown here is derived from an EMBL/GenBank/DDBJ whole genome shotgun (WGS) entry which is preliminary data.</text>
</comment>
<dbReference type="PANTHER" id="PTHR22683:SF1">
    <property type="entry name" value="TYPE VII SECRETION SYSTEM PROTEIN ESSC"/>
    <property type="match status" value="1"/>
</dbReference>
<evidence type="ECO:0000256" key="1">
    <source>
        <dbReference type="ARBA" id="ARBA00022741"/>
    </source>
</evidence>
<reference evidence="7 8" key="1">
    <citation type="submission" date="2017-11" db="EMBL/GenBank/DDBJ databases">
        <title>Genomic Encyclopedia of Archaeal and Bacterial Type Strains, Phase II (KMG-II): From Individual Species to Whole Genera.</title>
        <authorList>
            <person name="Goeker M."/>
        </authorList>
    </citation>
    <scope>NUCLEOTIDE SEQUENCE [LARGE SCALE GENOMIC DNA]</scope>
    <source>
        <strain evidence="7 8">DSM 25625</strain>
    </source>
</reference>
<evidence type="ECO:0000256" key="3">
    <source>
        <dbReference type="PROSITE-ProRule" id="PRU00289"/>
    </source>
</evidence>
<keyword evidence="2 3" id="KW-0067">ATP-binding</keyword>
<evidence type="ECO:0000256" key="4">
    <source>
        <dbReference type="SAM" id="MobiDB-lite"/>
    </source>
</evidence>
<dbReference type="SUPFAM" id="SSF52540">
    <property type="entry name" value="P-loop containing nucleoside triphosphate hydrolases"/>
    <property type="match status" value="2"/>
</dbReference>
<dbReference type="CDD" id="cd01120">
    <property type="entry name" value="RecA-like_superfamily"/>
    <property type="match status" value="1"/>
</dbReference>
<dbReference type="Pfam" id="PF01580">
    <property type="entry name" value="FtsK_SpoIIIE"/>
    <property type="match status" value="1"/>
</dbReference>
<dbReference type="Gene3D" id="3.40.50.300">
    <property type="entry name" value="P-loop containing nucleotide triphosphate hydrolases"/>
    <property type="match status" value="2"/>
</dbReference>
<dbReference type="AlphaFoldDB" id="A0A2M9BUF2"/>
<dbReference type="SMART" id="SM00382">
    <property type="entry name" value="AAA"/>
    <property type="match status" value="2"/>
</dbReference>
<dbReference type="InterPro" id="IPR002543">
    <property type="entry name" value="FtsK_dom"/>
</dbReference>
<feature type="region of interest" description="Disordered" evidence="4">
    <location>
        <begin position="1"/>
        <end position="23"/>
    </location>
</feature>
<feature type="region of interest" description="Disordered" evidence="4">
    <location>
        <begin position="829"/>
        <end position="849"/>
    </location>
</feature>
<dbReference type="InterPro" id="IPR027417">
    <property type="entry name" value="P-loop_NTPase"/>
</dbReference>
<evidence type="ECO:0000256" key="5">
    <source>
        <dbReference type="SAM" id="Phobius"/>
    </source>
</evidence>
<dbReference type="GO" id="GO:0003677">
    <property type="term" value="F:DNA binding"/>
    <property type="evidence" value="ECO:0007669"/>
    <property type="project" value="InterPro"/>
</dbReference>
<protein>
    <submittedName>
        <fullName evidence="7">S-DNA-T family DNA segregation ATPase FtsK/SpoIIIE</fullName>
    </submittedName>
</protein>
<dbReference type="EMBL" id="PGFB01000004">
    <property type="protein sequence ID" value="PJJ61561.1"/>
    <property type="molecule type" value="Genomic_DNA"/>
</dbReference>
<dbReference type="GO" id="GO:0005524">
    <property type="term" value="F:ATP binding"/>
    <property type="evidence" value="ECO:0007669"/>
    <property type="project" value="UniProtKB-UniRule"/>
</dbReference>
<keyword evidence="1 3" id="KW-0547">Nucleotide-binding</keyword>
<feature type="transmembrane region" description="Helical" evidence="5">
    <location>
        <begin position="49"/>
        <end position="66"/>
    </location>
</feature>
<sequence length="1005" mass="105768">MSPDPADPERTVVVPSPPAEPQRSPVPVLAVLAPVVMAVVLWLVTRSPYSLLFAALGPVLAVAQLADGRRHTRRVHRAATAEYERELERVGHEIERRHEEELLDRRAALPPVSLLLEGGVADPTRWRRAGPGADVVALARGEVASALRVSGEERSEEAIALRARARVLRDAPIAAHVRETIGVLGPRVLARAVARGYLLQLTHALAPGQFAITALPPGWEWAERLPHRRDAVDRGSAALGSAALALRIVEAGAAVGDAAAPGSAADPALATIAIASSAERLPPGCGAIVELLRADRARLTLADRPGDPAEVRVELVSERQARAHGGVLAEHARALGIGSDAGALPRRVSLEQLLAQSPVAEPSAGNGGHERPRLDAVVGVTASGPLLLDLVAQGPHAVVGGTTGSGKSELLLSWVLALASRHAPDELTVLLVDFKGGATFAPLAGLPHCVGVVTDLDGALAERAVSSLRAELRYREAVLAELGARSIDAPAARTRLARLVIVVDEYQAMTAAFPELGELFTDLGARGRSLGIHLVLGTQRPGSAVRDGLLANCELRLSLRVNNSADSVAVVGTDAAARLSGSAPGRCVVRAAGAEPLEAQIATAGDGLVASLVSAASAQAGAPVRRPWLDPLPTELEWSDPRLAVALAAALSSGSADGMTGDEEHALVLGIDDRPHEQRQDVALYRPRHDGHLMVVGAEGSGVSTLVAALCAQSSPARPVERLPVGLEGAWDRIHELAADTGRPSHASRPPGTEELRVVIVDGLDALLAAYEEEHRLAFVETLGRCLRAGAGGGIRFVLTARTIPSELGRLRSLLGSTLLLRTASREDHVAAGGEPRGHDPAAPPGRARWHGREVQIVRDPEGAGARPERRGDPHRVAVEPGRILLVVAAAPTRLADELRTCHPQAHLVRIGVDEIDLPGSPQLAEPAADAGEPPLVLIADPEGWQAQWPLLSRMKGRATMVFDGCSLAEVRSITRKRELPPPLDGEGRVWLLEPEGRMRRGRWA</sequence>
<keyword evidence="8" id="KW-1185">Reference proteome</keyword>
<evidence type="ECO:0000259" key="6">
    <source>
        <dbReference type="PROSITE" id="PS50901"/>
    </source>
</evidence>
<accession>A0A2M9BUF2</accession>
<keyword evidence="5" id="KW-1133">Transmembrane helix</keyword>
<evidence type="ECO:0000313" key="7">
    <source>
        <dbReference type="EMBL" id="PJJ61561.1"/>
    </source>
</evidence>
<dbReference type="CDD" id="cd01127">
    <property type="entry name" value="TrwB_TraG_TraD_VirD4"/>
    <property type="match status" value="1"/>
</dbReference>
<evidence type="ECO:0000313" key="8">
    <source>
        <dbReference type="Proteomes" id="UP000230161"/>
    </source>
</evidence>
<dbReference type="Proteomes" id="UP000230161">
    <property type="component" value="Unassembled WGS sequence"/>
</dbReference>